<sequence length="93" mass="10483">MESDITSHTVAVTVALTLLAGRDKKLRTKTKKEDRSLRPQEADDLPGTQPEITWTLTTACRPSLFRWNLGERPNECILVGWESLYVNECCSCS</sequence>
<keyword evidence="3" id="KW-1185">Reference proteome</keyword>
<name>A0AAV7IKX4_COTGL</name>
<evidence type="ECO:0000256" key="1">
    <source>
        <dbReference type="SAM" id="MobiDB-lite"/>
    </source>
</evidence>
<organism evidence="2 3">
    <name type="scientific">Cotesia glomerata</name>
    <name type="common">Lepidopteran parasitic wasp</name>
    <name type="synonym">Apanteles glomeratus</name>
    <dbReference type="NCBI Taxonomy" id="32391"/>
    <lineage>
        <taxon>Eukaryota</taxon>
        <taxon>Metazoa</taxon>
        <taxon>Ecdysozoa</taxon>
        <taxon>Arthropoda</taxon>
        <taxon>Hexapoda</taxon>
        <taxon>Insecta</taxon>
        <taxon>Pterygota</taxon>
        <taxon>Neoptera</taxon>
        <taxon>Endopterygota</taxon>
        <taxon>Hymenoptera</taxon>
        <taxon>Apocrita</taxon>
        <taxon>Ichneumonoidea</taxon>
        <taxon>Braconidae</taxon>
        <taxon>Microgastrinae</taxon>
        <taxon>Cotesia</taxon>
    </lineage>
</organism>
<accession>A0AAV7IKX4</accession>
<proteinExistence type="predicted"/>
<gene>
    <name evidence="2" type="ORF">KQX54_002626</name>
</gene>
<dbReference type="EMBL" id="JAHXZJ010001492">
    <property type="protein sequence ID" value="KAH0551892.1"/>
    <property type="molecule type" value="Genomic_DNA"/>
</dbReference>
<feature type="compositionally biased region" description="Basic and acidic residues" evidence="1">
    <location>
        <begin position="31"/>
        <end position="41"/>
    </location>
</feature>
<protein>
    <submittedName>
        <fullName evidence="2">Uncharacterized protein</fullName>
    </submittedName>
</protein>
<dbReference type="Proteomes" id="UP000826195">
    <property type="component" value="Unassembled WGS sequence"/>
</dbReference>
<dbReference type="AlphaFoldDB" id="A0AAV7IKX4"/>
<feature type="region of interest" description="Disordered" evidence="1">
    <location>
        <begin position="27"/>
        <end position="49"/>
    </location>
</feature>
<evidence type="ECO:0000313" key="3">
    <source>
        <dbReference type="Proteomes" id="UP000826195"/>
    </source>
</evidence>
<comment type="caution">
    <text evidence="2">The sequence shown here is derived from an EMBL/GenBank/DDBJ whole genome shotgun (WGS) entry which is preliminary data.</text>
</comment>
<evidence type="ECO:0000313" key="2">
    <source>
        <dbReference type="EMBL" id="KAH0551892.1"/>
    </source>
</evidence>
<reference evidence="2 3" key="1">
    <citation type="journal article" date="2021" name="J. Hered.">
        <title>A chromosome-level genome assembly of the parasitoid wasp, Cotesia glomerata (Hymenoptera: Braconidae).</title>
        <authorList>
            <person name="Pinto B.J."/>
            <person name="Weis J.J."/>
            <person name="Gamble T."/>
            <person name="Ode P.J."/>
            <person name="Paul R."/>
            <person name="Zaspel J.M."/>
        </authorList>
    </citation>
    <scope>NUCLEOTIDE SEQUENCE [LARGE SCALE GENOMIC DNA]</scope>
    <source>
        <strain evidence="2">CgM1</strain>
    </source>
</reference>